<organism evidence="1 2">
    <name type="scientific">Gigaspora margarita</name>
    <dbReference type="NCBI Taxonomy" id="4874"/>
    <lineage>
        <taxon>Eukaryota</taxon>
        <taxon>Fungi</taxon>
        <taxon>Fungi incertae sedis</taxon>
        <taxon>Mucoromycota</taxon>
        <taxon>Glomeromycotina</taxon>
        <taxon>Glomeromycetes</taxon>
        <taxon>Diversisporales</taxon>
        <taxon>Gigasporaceae</taxon>
        <taxon>Gigaspora</taxon>
    </lineage>
</organism>
<feature type="non-terminal residue" evidence="1">
    <location>
        <position position="75"/>
    </location>
</feature>
<reference evidence="1 2" key="1">
    <citation type="submission" date="2021-06" db="EMBL/GenBank/DDBJ databases">
        <authorList>
            <person name="Kallberg Y."/>
            <person name="Tangrot J."/>
            <person name="Rosling A."/>
        </authorList>
    </citation>
    <scope>NUCLEOTIDE SEQUENCE [LARGE SCALE GENOMIC DNA]</scope>
    <source>
        <strain evidence="1 2">120-4 pot B 10/14</strain>
    </source>
</reference>
<dbReference type="EMBL" id="CAJVQB010116057">
    <property type="protein sequence ID" value="CAG8852784.1"/>
    <property type="molecule type" value="Genomic_DNA"/>
</dbReference>
<gene>
    <name evidence="1" type="ORF">GMARGA_LOCUS41605</name>
</gene>
<proteinExistence type="predicted"/>
<keyword evidence="2" id="KW-1185">Reference proteome</keyword>
<evidence type="ECO:0000313" key="2">
    <source>
        <dbReference type="Proteomes" id="UP000789901"/>
    </source>
</evidence>
<sequence length="75" mass="8461">ATPLSTENIQDIIKAKNSMKRAPEAMANKYKILIRQVYQIWREVHPPPEPASTCIEEGGTDLKKNIIVTQIEDQG</sequence>
<accession>A0ABN7XC43</accession>
<protein>
    <submittedName>
        <fullName evidence="1">33141_t:CDS:1</fullName>
    </submittedName>
</protein>
<comment type="caution">
    <text evidence="1">The sequence shown here is derived from an EMBL/GenBank/DDBJ whole genome shotgun (WGS) entry which is preliminary data.</text>
</comment>
<evidence type="ECO:0000313" key="1">
    <source>
        <dbReference type="EMBL" id="CAG8852784.1"/>
    </source>
</evidence>
<dbReference type="Proteomes" id="UP000789901">
    <property type="component" value="Unassembled WGS sequence"/>
</dbReference>
<feature type="non-terminal residue" evidence="1">
    <location>
        <position position="1"/>
    </location>
</feature>
<name>A0ABN7XC43_GIGMA</name>